<feature type="region of interest" description="Disordered" evidence="1">
    <location>
        <begin position="62"/>
        <end position="84"/>
    </location>
</feature>
<gene>
    <name evidence="2" type="ORF">EW146_g6056</name>
</gene>
<evidence type="ECO:0000313" key="3">
    <source>
        <dbReference type="Proteomes" id="UP000310158"/>
    </source>
</evidence>
<dbReference type="AlphaFoldDB" id="A0A4V6S1E6"/>
<comment type="caution">
    <text evidence="2">The sequence shown here is derived from an EMBL/GenBank/DDBJ whole genome shotgun (WGS) entry which is preliminary data.</text>
</comment>
<keyword evidence="3" id="KW-1185">Reference proteome</keyword>
<dbReference type="EMBL" id="SGPL01000290">
    <property type="protein sequence ID" value="THH14253.1"/>
    <property type="molecule type" value="Genomic_DNA"/>
</dbReference>
<evidence type="ECO:0000313" key="2">
    <source>
        <dbReference type="EMBL" id="THH14253.1"/>
    </source>
</evidence>
<dbReference type="OrthoDB" id="3233836at2759"/>
<organism evidence="2 3">
    <name type="scientific">Bondarzewia mesenterica</name>
    <dbReference type="NCBI Taxonomy" id="1095465"/>
    <lineage>
        <taxon>Eukaryota</taxon>
        <taxon>Fungi</taxon>
        <taxon>Dikarya</taxon>
        <taxon>Basidiomycota</taxon>
        <taxon>Agaricomycotina</taxon>
        <taxon>Agaricomycetes</taxon>
        <taxon>Russulales</taxon>
        <taxon>Bondarzewiaceae</taxon>
        <taxon>Bondarzewia</taxon>
    </lineage>
</organism>
<proteinExistence type="predicted"/>
<protein>
    <submittedName>
        <fullName evidence="2">Uncharacterized protein</fullName>
    </submittedName>
</protein>
<dbReference type="Proteomes" id="UP000310158">
    <property type="component" value="Unassembled WGS sequence"/>
</dbReference>
<evidence type="ECO:0000256" key="1">
    <source>
        <dbReference type="SAM" id="MobiDB-lite"/>
    </source>
</evidence>
<name>A0A4V6S1E6_9AGAM</name>
<reference evidence="2 3" key="1">
    <citation type="submission" date="2019-02" db="EMBL/GenBank/DDBJ databases">
        <title>Genome sequencing of the rare red list fungi Bondarzewia mesenterica.</title>
        <authorList>
            <person name="Buettner E."/>
            <person name="Kellner H."/>
        </authorList>
    </citation>
    <scope>NUCLEOTIDE SEQUENCE [LARGE SCALE GENOMIC DNA]</scope>
    <source>
        <strain evidence="2 3">DSM 108281</strain>
    </source>
</reference>
<accession>A0A4V6S1E6</accession>
<sequence length="141" mass="15202">MSITITIDTVQQVVQQLGLSDKVDFSALYQALERQALTETRPSTQTTLAPPLLDPQQRTTLVSGKSMTPGEPVPPYSSKAAPATLDTDEVTKRRNLVERAKSDFKGTIPTAFVIMSPPEPSVCVLPVDHGVLPNIRGHPGV</sequence>